<gene>
    <name evidence="2" type="ORF">ENM88_07640</name>
</gene>
<dbReference type="AlphaFoldDB" id="A0A7J3X988"/>
<reference evidence="2" key="1">
    <citation type="journal article" date="2020" name="mSystems">
        <title>Genome- and Community-Level Interaction Insights into Carbon Utilization and Element Cycling Functions of Hydrothermarchaeota in Hydrothermal Sediment.</title>
        <authorList>
            <person name="Zhou Z."/>
            <person name="Liu Y."/>
            <person name="Xu W."/>
            <person name="Pan J."/>
            <person name="Luo Z.H."/>
            <person name="Li M."/>
        </authorList>
    </citation>
    <scope>NUCLEOTIDE SEQUENCE [LARGE SCALE GENOMIC DNA]</scope>
    <source>
        <strain evidence="2">SpSt-1125</strain>
    </source>
</reference>
<keyword evidence="1" id="KW-0472">Membrane</keyword>
<keyword evidence="1" id="KW-0812">Transmembrane</keyword>
<comment type="caution">
    <text evidence="2">The sequence shown here is derived from an EMBL/GenBank/DDBJ whole genome shotgun (WGS) entry which is preliminary data.</text>
</comment>
<evidence type="ECO:0008006" key="3">
    <source>
        <dbReference type="Google" id="ProtNLM"/>
    </source>
</evidence>
<evidence type="ECO:0000313" key="2">
    <source>
        <dbReference type="EMBL" id="HHP05595.1"/>
    </source>
</evidence>
<feature type="transmembrane region" description="Helical" evidence="1">
    <location>
        <begin position="6"/>
        <end position="26"/>
    </location>
</feature>
<accession>A0A7J3X988</accession>
<protein>
    <recommendedName>
        <fullName evidence="3">Flagellin</fullName>
    </recommendedName>
</protein>
<name>A0A7J3X988_THEPE</name>
<dbReference type="EMBL" id="DRZM01000214">
    <property type="protein sequence ID" value="HHP05595.1"/>
    <property type="molecule type" value="Genomic_DNA"/>
</dbReference>
<evidence type="ECO:0000256" key="1">
    <source>
        <dbReference type="SAM" id="Phobius"/>
    </source>
</evidence>
<organism evidence="2">
    <name type="scientific">Thermofilum pendens</name>
    <dbReference type="NCBI Taxonomy" id="2269"/>
    <lineage>
        <taxon>Archaea</taxon>
        <taxon>Thermoproteota</taxon>
        <taxon>Thermoprotei</taxon>
        <taxon>Thermofilales</taxon>
        <taxon>Thermofilaceae</taxon>
        <taxon>Thermofilum</taxon>
    </lineage>
</organism>
<keyword evidence="1" id="KW-1133">Transmembrane helix</keyword>
<proteinExistence type="predicted"/>
<sequence>MSPVIAAVILTGILMVTISIAVYYSTSLIDMNRQVMEYEYAKEQLAYAATALEQVAFGAGGARYIRFSLTSTGLNFEHHPDVLEVTITGGDSQPVTLTLRPARVAVCGGPLVATVPRLLYPEGGSLDELGKLVVGAGEPIVLVHERHAGRACAYLETYRVRAVYSGVTYAGSEERVPYNYYTVHIINATLGRLGGSGTIPLVLRNLGTFVYQYSFGSPSVTVYARLGGYQSELTLTGSPGAQGSVVIIKVSQVEVGTG</sequence>